<sequence>MPYRTGCGCFLGPSTLLTHDVPGEVLTDLAILLGLELDAELVREQAIRTGSPCDDEPYVEPRRHPHLARRGRRRRALRQPSPSRVAADVAPVRSAVVAGGRTPRGPADGHRTGPDLTHCHDAAGRVGPA</sequence>
<comment type="caution">
    <text evidence="2">The sequence shown here is derived from an EMBL/GenBank/DDBJ whole genome shotgun (WGS) entry which is preliminary data.</text>
</comment>
<feature type="compositionally biased region" description="Basic residues" evidence="1">
    <location>
        <begin position="63"/>
        <end position="77"/>
    </location>
</feature>
<proteinExistence type="predicted"/>
<feature type="region of interest" description="Disordered" evidence="1">
    <location>
        <begin position="48"/>
        <end position="129"/>
    </location>
</feature>
<gene>
    <name evidence="2" type="ORF">GCM10009663_43750</name>
</gene>
<keyword evidence="3" id="KW-1185">Reference proteome</keyword>
<protein>
    <submittedName>
        <fullName evidence="2">Uncharacterized protein</fullName>
    </submittedName>
</protein>
<reference evidence="3" key="1">
    <citation type="journal article" date="2019" name="Int. J. Syst. Evol. Microbiol.">
        <title>The Global Catalogue of Microorganisms (GCM) 10K type strain sequencing project: providing services to taxonomists for standard genome sequencing and annotation.</title>
        <authorList>
            <consortium name="The Broad Institute Genomics Platform"/>
            <consortium name="The Broad Institute Genome Sequencing Center for Infectious Disease"/>
            <person name="Wu L."/>
            <person name="Ma J."/>
        </authorList>
    </citation>
    <scope>NUCLEOTIDE SEQUENCE [LARGE SCALE GENOMIC DNA]</scope>
    <source>
        <strain evidence="3">JCM 13002</strain>
    </source>
</reference>
<dbReference type="Proteomes" id="UP001499987">
    <property type="component" value="Unassembled WGS sequence"/>
</dbReference>
<evidence type="ECO:0000313" key="3">
    <source>
        <dbReference type="Proteomes" id="UP001499987"/>
    </source>
</evidence>
<dbReference type="EMBL" id="BAAALD010000043">
    <property type="protein sequence ID" value="GAA1095812.1"/>
    <property type="molecule type" value="Genomic_DNA"/>
</dbReference>
<name>A0ABP4EA26_9ACTN</name>
<evidence type="ECO:0000313" key="2">
    <source>
        <dbReference type="EMBL" id="GAA1095812.1"/>
    </source>
</evidence>
<feature type="compositionally biased region" description="Basic and acidic residues" evidence="1">
    <location>
        <begin position="107"/>
        <end position="123"/>
    </location>
</feature>
<accession>A0ABP4EA26</accession>
<organism evidence="2 3">
    <name type="scientific">Kitasatospora arboriphila</name>
    <dbReference type="NCBI Taxonomy" id="258052"/>
    <lineage>
        <taxon>Bacteria</taxon>
        <taxon>Bacillati</taxon>
        <taxon>Actinomycetota</taxon>
        <taxon>Actinomycetes</taxon>
        <taxon>Kitasatosporales</taxon>
        <taxon>Streptomycetaceae</taxon>
        <taxon>Kitasatospora</taxon>
    </lineage>
</organism>
<evidence type="ECO:0000256" key="1">
    <source>
        <dbReference type="SAM" id="MobiDB-lite"/>
    </source>
</evidence>
<dbReference type="RefSeq" id="WP_344625331.1">
    <property type="nucleotide sequence ID" value="NZ_BAAALD010000043.1"/>
</dbReference>